<evidence type="ECO:0000313" key="2">
    <source>
        <dbReference type="EMBL" id="ETR68303.1"/>
    </source>
</evidence>
<proteinExistence type="predicted"/>
<reference evidence="3" key="1">
    <citation type="submission" date="2012-11" db="EMBL/GenBank/DDBJ databases">
        <authorList>
            <person name="Lucero-Rivera Y.E."/>
            <person name="Tovar-Ramirez D."/>
        </authorList>
    </citation>
    <scope>NUCLEOTIDE SEQUENCE [LARGE SCALE GENOMIC DNA]</scope>
    <source>
        <strain evidence="3">Araruama</strain>
    </source>
</reference>
<dbReference type="AlphaFoldDB" id="A0A1V1P0G0"/>
<dbReference type="InterPro" id="IPR007842">
    <property type="entry name" value="HEPN_dom"/>
</dbReference>
<accession>A0A1V1P0G0</accession>
<protein>
    <submittedName>
        <fullName evidence="2">HEPN domain-containing protein</fullName>
    </submittedName>
</protein>
<dbReference type="Proteomes" id="UP000189670">
    <property type="component" value="Unassembled WGS sequence"/>
</dbReference>
<evidence type="ECO:0000313" key="3">
    <source>
        <dbReference type="Proteomes" id="UP000189670"/>
    </source>
</evidence>
<feature type="domain" description="HEPN" evidence="1">
    <location>
        <begin position="11"/>
        <end position="122"/>
    </location>
</feature>
<dbReference type="PROSITE" id="PS50910">
    <property type="entry name" value="HEPN"/>
    <property type="match status" value="1"/>
</dbReference>
<dbReference type="Gene3D" id="1.20.120.330">
    <property type="entry name" value="Nucleotidyltransferases domain 2"/>
    <property type="match status" value="1"/>
</dbReference>
<evidence type="ECO:0000259" key="1">
    <source>
        <dbReference type="PROSITE" id="PS50910"/>
    </source>
</evidence>
<organism evidence="2 3">
    <name type="scientific">Candidatus Magnetoglobus multicellularis str. Araruama</name>
    <dbReference type="NCBI Taxonomy" id="890399"/>
    <lineage>
        <taxon>Bacteria</taxon>
        <taxon>Pseudomonadati</taxon>
        <taxon>Thermodesulfobacteriota</taxon>
        <taxon>Desulfobacteria</taxon>
        <taxon>Desulfobacterales</taxon>
        <taxon>Desulfobacteraceae</taxon>
        <taxon>Candidatus Magnetoglobus</taxon>
    </lineage>
</organism>
<comment type="caution">
    <text evidence="2">The sequence shown here is derived from an EMBL/GenBank/DDBJ whole genome shotgun (WGS) entry which is preliminary data.</text>
</comment>
<sequence length="132" mass="16021">MTKNEHIEYWIDISQYDLETAEVMMNGKKYLYVGFMCHQSVEKMIKAYYVFLHNSTPMKTHNLRRLSKKINLYDKLSDEQKDLIDMLNPLNVEARYPTYKQQLLKSLSYDKCKDILIKTREFREWIKEKLLI</sequence>
<dbReference type="EMBL" id="ATBP01001003">
    <property type="protein sequence ID" value="ETR68303.1"/>
    <property type="molecule type" value="Genomic_DNA"/>
</dbReference>
<gene>
    <name evidence="2" type="ORF">OMM_10662</name>
</gene>
<name>A0A1V1P0G0_9BACT</name>
<dbReference type="SMART" id="SM00748">
    <property type="entry name" value="HEPN"/>
    <property type="match status" value="1"/>
</dbReference>
<dbReference type="SUPFAM" id="SSF81593">
    <property type="entry name" value="Nucleotidyltransferase substrate binding subunit/domain"/>
    <property type="match status" value="1"/>
</dbReference>
<dbReference type="Pfam" id="PF05168">
    <property type="entry name" value="HEPN"/>
    <property type="match status" value="1"/>
</dbReference>